<dbReference type="Pfam" id="PF07424">
    <property type="entry name" value="TrbM"/>
    <property type="match status" value="1"/>
</dbReference>
<evidence type="ECO:0000313" key="3">
    <source>
        <dbReference type="Proteomes" id="UP000195569"/>
    </source>
</evidence>
<feature type="chain" id="PRO_5009944281" evidence="1">
    <location>
        <begin position="28"/>
        <end position="110"/>
    </location>
</feature>
<proteinExistence type="predicted"/>
<dbReference type="Proteomes" id="UP000195569">
    <property type="component" value="Unassembled WGS sequence"/>
</dbReference>
<dbReference type="EMBL" id="CYGY02000094">
    <property type="protein sequence ID" value="SIT50767.1"/>
    <property type="molecule type" value="Genomic_DNA"/>
</dbReference>
<comment type="caution">
    <text evidence="2">The sequence shown here is derived from an EMBL/GenBank/DDBJ whole genome shotgun (WGS) entry which is preliminary data.</text>
</comment>
<feature type="signal peptide" evidence="1">
    <location>
        <begin position="1"/>
        <end position="27"/>
    </location>
</feature>
<dbReference type="AlphaFoldDB" id="A0A1N7STF6"/>
<evidence type="ECO:0000313" key="2">
    <source>
        <dbReference type="EMBL" id="SIT50767.1"/>
    </source>
</evidence>
<name>A0A1N7STF6_9BURK</name>
<dbReference type="OrthoDB" id="6904272at2"/>
<dbReference type="RefSeq" id="WP_087739392.1">
    <property type="nucleotide sequence ID" value="NZ_CYGY02000094.1"/>
</dbReference>
<evidence type="ECO:0000256" key="1">
    <source>
        <dbReference type="SAM" id="SignalP"/>
    </source>
</evidence>
<keyword evidence="1" id="KW-0732">Signal</keyword>
<dbReference type="InterPro" id="IPR009989">
    <property type="entry name" value="TrbM"/>
</dbReference>
<organism evidence="2 3">
    <name type="scientific">Paraburkholderia piptadeniae</name>
    <dbReference type="NCBI Taxonomy" id="1701573"/>
    <lineage>
        <taxon>Bacteria</taxon>
        <taxon>Pseudomonadati</taxon>
        <taxon>Pseudomonadota</taxon>
        <taxon>Betaproteobacteria</taxon>
        <taxon>Burkholderiales</taxon>
        <taxon>Burkholderiaceae</taxon>
        <taxon>Paraburkholderia</taxon>
    </lineage>
</organism>
<reference evidence="2" key="1">
    <citation type="submission" date="2016-12" db="EMBL/GenBank/DDBJ databases">
        <authorList>
            <person name="Moulin L."/>
        </authorList>
    </citation>
    <scope>NUCLEOTIDE SEQUENCE [LARGE SCALE GENOMIC DNA]</scope>
    <source>
        <strain evidence="2">STM 7183</strain>
    </source>
</reference>
<accession>A0A1N7STF6</accession>
<keyword evidence="3" id="KW-1185">Reference proteome</keyword>
<gene>
    <name evidence="2" type="ORF">BN2476_940012</name>
</gene>
<protein>
    <submittedName>
        <fullName evidence="2">Killer protein</fullName>
    </submittedName>
</protein>
<sequence>MERQVRALVLACTVITLGMVVTSPARADGDNENACGAVLCLAGLMMGGSGGSECGQYEANYFSIVRYHHGHFDLSGTSNARGEFLNQCRSVDSGQKSAVNSKYGSVENGP</sequence>